<name>A0A4Y2RXA1_ARAVE</name>
<gene>
    <name evidence="2" type="ORF">AVEN_160623_1</name>
</gene>
<dbReference type="OrthoDB" id="1002184at2759"/>
<protein>
    <recommendedName>
        <fullName evidence="1">Reverse transcriptase domain-containing protein</fullName>
    </recommendedName>
</protein>
<evidence type="ECO:0000259" key="1">
    <source>
        <dbReference type="PROSITE" id="PS50878"/>
    </source>
</evidence>
<sequence>MIGKKVPPSVNGFLPLRDNQLAVYKIPTAITEAHSHKKYVLGIILDIKSAYDSVYIDGLILKCLQLGINENITKVLHSFLQNRTIQVRWRNSLSRTKTIQKGSPQGSVVFPILFVCFLADFFETLDAGVKYSIFADDIFIFCAHTSLDYISKKLQNTMENVYKWCNYWKLDISPENAP</sequence>
<dbReference type="PANTHER" id="PTHR33481">
    <property type="entry name" value="REVERSE TRANSCRIPTASE"/>
    <property type="match status" value="1"/>
</dbReference>
<feature type="domain" description="Reverse transcriptase" evidence="1">
    <location>
        <begin position="1"/>
        <end position="178"/>
    </location>
</feature>
<evidence type="ECO:0000313" key="2">
    <source>
        <dbReference type="EMBL" id="GBN79615.1"/>
    </source>
</evidence>
<dbReference type="Pfam" id="PF00078">
    <property type="entry name" value="RVT_1"/>
    <property type="match status" value="1"/>
</dbReference>
<reference evidence="2 3" key="1">
    <citation type="journal article" date="2019" name="Sci. Rep.">
        <title>Orb-weaving spider Araneus ventricosus genome elucidates the spidroin gene catalogue.</title>
        <authorList>
            <person name="Kono N."/>
            <person name="Nakamura H."/>
            <person name="Ohtoshi R."/>
            <person name="Moran D.A.P."/>
            <person name="Shinohara A."/>
            <person name="Yoshida Y."/>
            <person name="Fujiwara M."/>
            <person name="Mori M."/>
            <person name="Tomita M."/>
            <person name="Arakawa K."/>
        </authorList>
    </citation>
    <scope>NUCLEOTIDE SEQUENCE [LARGE SCALE GENOMIC DNA]</scope>
</reference>
<dbReference type="GO" id="GO:0071897">
    <property type="term" value="P:DNA biosynthetic process"/>
    <property type="evidence" value="ECO:0007669"/>
    <property type="project" value="UniProtKB-ARBA"/>
</dbReference>
<dbReference type="AlphaFoldDB" id="A0A4Y2RXA1"/>
<keyword evidence="3" id="KW-1185">Reference proteome</keyword>
<accession>A0A4Y2RXA1</accession>
<dbReference type="SUPFAM" id="SSF56672">
    <property type="entry name" value="DNA/RNA polymerases"/>
    <property type="match status" value="1"/>
</dbReference>
<dbReference type="PROSITE" id="PS50878">
    <property type="entry name" value="RT_POL"/>
    <property type="match status" value="1"/>
</dbReference>
<dbReference type="EMBL" id="BGPR01018607">
    <property type="protein sequence ID" value="GBN79615.1"/>
    <property type="molecule type" value="Genomic_DNA"/>
</dbReference>
<comment type="caution">
    <text evidence="2">The sequence shown here is derived from an EMBL/GenBank/DDBJ whole genome shotgun (WGS) entry which is preliminary data.</text>
</comment>
<proteinExistence type="predicted"/>
<dbReference type="InterPro" id="IPR000477">
    <property type="entry name" value="RT_dom"/>
</dbReference>
<evidence type="ECO:0000313" key="3">
    <source>
        <dbReference type="Proteomes" id="UP000499080"/>
    </source>
</evidence>
<dbReference type="InterPro" id="IPR043502">
    <property type="entry name" value="DNA/RNA_pol_sf"/>
</dbReference>
<dbReference type="PANTHER" id="PTHR33481:SF1">
    <property type="entry name" value="ENDONUCLEASE_EXONUCLEASE_PHOSPHATASE DOMAIN-CONTAINING PROTEIN-RELATED"/>
    <property type="match status" value="1"/>
</dbReference>
<organism evidence="2 3">
    <name type="scientific">Araneus ventricosus</name>
    <name type="common">Orbweaver spider</name>
    <name type="synonym">Epeira ventricosa</name>
    <dbReference type="NCBI Taxonomy" id="182803"/>
    <lineage>
        <taxon>Eukaryota</taxon>
        <taxon>Metazoa</taxon>
        <taxon>Ecdysozoa</taxon>
        <taxon>Arthropoda</taxon>
        <taxon>Chelicerata</taxon>
        <taxon>Arachnida</taxon>
        <taxon>Araneae</taxon>
        <taxon>Araneomorphae</taxon>
        <taxon>Entelegynae</taxon>
        <taxon>Araneoidea</taxon>
        <taxon>Araneidae</taxon>
        <taxon>Araneus</taxon>
    </lineage>
</organism>
<dbReference type="Proteomes" id="UP000499080">
    <property type="component" value="Unassembled WGS sequence"/>
</dbReference>